<dbReference type="Pfam" id="PF00459">
    <property type="entry name" value="Inositol_P"/>
    <property type="match status" value="1"/>
</dbReference>
<dbReference type="Proteomes" id="UP001055101">
    <property type="component" value="Unassembled WGS sequence"/>
</dbReference>
<evidence type="ECO:0000256" key="3">
    <source>
        <dbReference type="ARBA" id="ARBA00022801"/>
    </source>
</evidence>
<reference evidence="6" key="1">
    <citation type="journal article" date="2021" name="Front. Microbiol.">
        <title>Comprehensive Comparative Genomics and Phenotyping of Methylobacterium Species.</title>
        <authorList>
            <person name="Alessa O."/>
            <person name="Ogura Y."/>
            <person name="Fujitani Y."/>
            <person name="Takami H."/>
            <person name="Hayashi T."/>
            <person name="Sahin N."/>
            <person name="Tani A."/>
        </authorList>
    </citation>
    <scope>NUCLEOTIDE SEQUENCE</scope>
    <source>
        <strain evidence="6">DSM 23674</strain>
    </source>
</reference>
<keyword evidence="2" id="KW-0479">Metal-binding</keyword>
<dbReference type="PRINTS" id="PR00377">
    <property type="entry name" value="IMPHPHTASES"/>
</dbReference>
<comment type="caution">
    <text evidence="6">The sequence shown here is derived from an EMBL/GenBank/DDBJ whole genome shotgun (WGS) entry which is preliminary data.</text>
</comment>
<evidence type="ECO:0000256" key="2">
    <source>
        <dbReference type="ARBA" id="ARBA00022723"/>
    </source>
</evidence>
<dbReference type="InterPro" id="IPR000760">
    <property type="entry name" value="Inositol_monophosphatase-like"/>
</dbReference>
<dbReference type="PROSITE" id="PS00630">
    <property type="entry name" value="IMP_2"/>
    <property type="match status" value="1"/>
</dbReference>
<evidence type="ECO:0000256" key="5">
    <source>
        <dbReference type="SAM" id="MobiDB-lite"/>
    </source>
</evidence>
<reference evidence="6" key="2">
    <citation type="submission" date="2021-08" db="EMBL/GenBank/DDBJ databases">
        <authorList>
            <person name="Tani A."/>
            <person name="Ola A."/>
            <person name="Ogura Y."/>
            <person name="Katsura K."/>
            <person name="Hayashi T."/>
        </authorList>
    </citation>
    <scope>NUCLEOTIDE SEQUENCE</scope>
    <source>
        <strain evidence="6">DSM 23674</strain>
    </source>
</reference>
<dbReference type="PANTHER" id="PTHR20854:SF4">
    <property type="entry name" value="INOSITOL-1-MONOPHOSPHATASE-RELATED"/>
    <property type="match status" value="1"/>
</dbReference>
<evidence type="ECO:0000313" key="7">
    <source>
        <dbReference type="Proteomes" id="UP001055101"/>
    </source>
</evidence>
<dbReference type="CDD" id="cd01638">
    <property type="entry name" value="CysQ"/>
    <property type="match status" value="1"/>
</dbReference>
<name>A0ABQ4TP58_9HYPH</name>
<evidence type="ECO:0000256" key="4">
    <source>
        <dbReference type="ARBA" id="ARBA00022842"/>
    </source>
</evidence>
<accession>A0ABQ4TP58</accession>
<protein>
    <submittedName>
        <fullName evidence="6">3'(2'),5'-bisphosphate nucleotidase CysQ</fullName>
    </submittedName>
</protein>
<dbReference type="InterPro" id="IPR020550">
    <property type="entry name" value="Inositol_monophosphatase_CS"/>
</dbReference>
<dbReference type="PROSITE" id="PS00629">
    <property type="entry name" value="IMP_1"/>
    <property type="match status" value="1"/>
</dbReference>
<dbReference type="Gene3D" id="3.40.190.80">
    <property type="match status" value="1"/>
</dbReference>
<dbReference type="PANTHER" id="PTHR20854">
    <property type="entry name" value="INOSITOL MONOPHOSPHATASE"/>
    <property type="match status" value="1"/>
</dbReference>
<organism evidence="6 7">
    <name type="scientific">Methylobacterium thuringiense</name>
    <dbReference type="NCBI Taxonomy" id="1003091"/>
    <lineage>
        <taxon>Bacteria</taxon>
        <taxon>Pseudomonadati</taxon>
        <taxon>Pseudomonadota</taxon>
        <taxon>Alphaproteobacteria</taxon>
        <taxon>Hyphomicrobiales</taxon>
        <taxon>Methylobacteriaceae</taxon>
        <taxon>Methylobacterium</taxon>
    </lineage>
</organism>
<keyword evidence="7" id="KW-1185">Reference proteome</keyword>
<feature type="region of interest" description="Disordered" evidence="5">
    <location>
        <begin position="1"/>
        <end position="22"/>
    </location>
</feature>
<gene>
    <name evidence="6" type="primary">cysQ_2</name>
    <name evidence="6" type="ORF">EKPJFOCH_3672</name>
</gene>
<keyword evidence="4" id="KW-0460">Magnesium</keyword>
<proteinExistence type="inferred from homology"/>
<comment type="similarity">
    <text evidence="1">Belongs to the inositol monophosphatase superfamily.</text>
</comment>
<evidence type="ECO:0000313" key="6">
    <source>
        <dbReference type="EMBL" id="GJE57160.1"/>
    </source>
</evidence>
<dbReference type="Gene3D" id="3.30.540.10">
    <property type="entry name" value="Fructose-1,6-Bisphosphatase, subunit A, domain 1"/>
    <property type="match status" value="1"/>
</dbReference>
<dbReference type="InterPro" id="IPR020583">
    <property type="entry name" value="Inositol_monoP_metal-BS"/>
</dbReference>
<dbReference type="EMBL" id="BPRA01000017">
    <property type="protein sequence ID" value="GJE57160.1"/>
    <property type="molecule type" value="Genomic_DNA"/>
</dbReference>
<keyword evidence="3" id="KW-0378">Hydrolase</keyword>
<sequence length="302" mass="31703">MPANAAYNEASLGSPRRQHPDRMADTVLPADTRDLVAALLPRAREAVLEAAALAKPFFRAGGQTSANVWSKAGGSPVTEADVAVDTFLKVRLSEIEPRAAWLSEETTDDPVRLTSELVWIVDPIDGTRAFLSGHPDWSIAVALLAHGEPVIGFVFGPVLDALYEATAGGGASLNGAPIRASGAGALDGIRVTGPKPLQDRLLRGACKRGAPPELTRVDRIPSLALRVARVAEGVIDLGLISKDSRDWDLAAADLILREAGGMVCDLDGAPARYNRPEPRHGELISAPGTLCEPVLAALRAAG</sequence>
<evidence type="ECO:0000256" key="1">
    <source>
        <dbReference type="ARBA" id="ARBA00009759"/>
    </source>
</evidence>
<dbReference type="SUPFAM" id="SSF56655">
    <property type="entry name" value="Carbohydrate phosphatase"/>
    <property type="match status" value="1"/>
</dbReference>